<name>A0A0E9PGV2_ANGAN</name>
<dbReference type="EMBL" id="GBXM01105287">
    <property type="protein sequence ID" value="JAH03290.1"/>
    <property type="molecule type" value="Transcribed_RNA"/>
</dbReference>
<protein>
    <submittedName>
        <fullName evidence="1">Uncharacterized protein</fullName>
    </submittedName>
</protein>
<proteinExistence type="predicted"/>
<evidence type="ECO:0000313" key="1">
    <source>
        <dbReference type="EMBL" id="JAH03290.1"/>
    </source>
</evidence>
<sequence length="31" mass="3628">MQFFFHCKLLWIGAPTIFCAQTHFQSPESVI</sequence>
<dbReference type="AlphaFoldDB" id="A0A0E9PGV2"/>
<organism evidence="1">
    <name type="scientific">Anguilla anguilla</name>
    <name type="common">European freshwater eel</name>
    <name type="synonym">Muraena anguilla</name>
    <dbReference type="NCBI Taxonomy" id="7936"/>
    <lineage>
        <taxon>Eukaryota</taxon>
        <taxon>Metazoa</taxon>
        <taxon>Chordata</taxon>
        <taxon>Craniata</taxon>
        <taxon>Vertebrata</taxon>
        <taxon>Euteleostomi</taxon>
        <taxon>Actinopterygii</taxon>
        <taxon>Neopterygii</taxon>
        <taxon>Teleostei</taxon>
        <taxon>Anguilliformes</taxon>
        <taxon>Anguillidae</taxon>
        <taxon>Anguilla</taxon>
    </lineage>
</organism>
<accession>A0A0E9PGV2</accession>
<reference evidence="1" key="1">
    <citation type="submission" date="2014-11" db="EMBL/GenBank/DDBJ databases">
        <authorList>
            <person name="Amaro Gonzalez C."/>
        </authorList>
    </citation>
    <scope>NUCLEOTIDE SEQUENCE</scope>
</reference>
<reference evidence="1" key="2">
    <citation type="journal article" date="2015" name="Fish Shellfish Immunol.">
        <title>Early steps in the European eel (Anguilla anguilla)-Vibrio vulnificus interaction in the gills: Role of the RtxA13 toxin.</title>
        <authorList>
            <person name="Callol A."/>
            <person name="Pajuelo D."/>
            <person name="Ebbesson L."/>
            <person name="Teles M."/>
            <person name="MacKenzie S."/>
            <person name="Amaro C."/>
        </authorList>
    </citation>
    <scope>NUCLEOTIDE SEQUENCE</scope>
</reference>